<protein>
    <submittedName>
        <fullName evidence="1">Uncharacterized protein</fullName>
    </submittedName>
</protein>
<comment type="caution">
    <text evidence="1">The sequence shown here is derived from an EMBL/GenBank/DDBJ whole genome shotgun (WGS) entry which is preliminary data.</text>
</comment>
<dbReference type="AlphaFoldDB" id="A0A8J7AMH3"/>
<proteinExistence type="predicted"/>
<evidence type="ECO:0000313" key="1">
    <source>
        <dbReference type="EMBL" id="MBE9077670.1"/>
    </source>
</evidence>
<organism evidence="1 2">
    <name type="scientific">Vasconcelosia minhoensis LEGE 07310</name>
    <dbReference type="NCBI Taxonomy" id="915328"/>
    <lineage>
        <taxon>Bacteria</taxon>
        <taxon>Bacillati</taxon>
        <taxon>Cyanobacteriota</taxon>
        <taxon>Cyanophyceae</taxon>
        <taxon>Nodosilineales</taxon>
        <taxon>Cymatolegaceae</taxon>
        <taxon>Vasconcelosia</taxon>
        <taxon>Vasconcelosia minhoensis</taxon>
    </lineage>
</organism>
<gene>
    <name evidence="1" type="ORF">IQ241_10235</name>
</gene>
<evidence type="ECO:0000313" key="2">
    <source>
        <dbReference type="Proteomes" id="UP000636505"/>
    </source>
</evidence>
<keyword evidence="2" id="KW-1185">Reference proteome</keyword>
<name>A0A8J7AMH3_9CYAN</name>
<accession>A0A8J7AMH3</accession>
<dbReference type="RefSeq" id="WP_193906678.1">
    <property type="nucleotide sequence ID" value="NZ_JADEXG010000020.1"/>
</dbReference>
<dbReference type="Proteomes" id="UP000636505">
    <property type="component" value="Unassembled WGS sequence"/>
</dbReference>
<dbReference type="EMBL" id="JADEXG010000020">
    <property type="protein sequence ID" value="MBE9077670.1"/>
    <property type="molecule type" value="Genomic_DNA"/>
</dbReference>
<sequence>MSAEKTFHRANCRFHLRNYTRWRQLQSKTQILRSQVGFAETPSTCSSVCQGCLNYHGLSYGTRQATRTLLVCAIHPYGWQQEAPCPDWGG</sequence>
<reference evidence="1" key="1">
    <citation type="submission" date="2020-10" db="EMBL/GenBank/DDBJ databases">
        <authorList>
            <person name="Castelo-Branco R."/>
            <person name="Eusebio N."/>
            <person name="Adriana R."/>
            <person name="Vieira A."/>
            <person name="Brugerolle De Fraissinette N."/>
            <person name="Rezende De Castro R."/>
            <person name="Schneider M.P."/>
            <person name="Vasconcelos V."/>
            <person name="Leao P.N."/>
        </authorList>
    </citation>
    <scope>NUCLEOTIDE SEQUENCE</scope>
    <source>
        <strain evidence="1">LEGE 07310</strain>
    </source>
</reference>